<sequence length="299" mass="34414">MRLGATGGRSHQISLCGRGSQAPSTLSSMGNGGDFGSYRIGSYHKSHIAWEAPPKRCGTRGNSPRVLADLVLLLRQSVDWFEDLVECSLDVETLSRFSNRFQFLERVRVRHAHKHERAYHFSLEEVCFYEAAFLCGLRFPVHPFIMGLSGHFNIAPRQRMPNSWRIVISCMEIWMASTEGDMIMVNEFTYLYRLKESKEYRYYEPVPWVREATIIRGLPSSFQYSKSWFFFASGDEWDSPSDEVWGHIPRLLHWWRATSLGASSLYQSFVLHSFACILSSLTLLFVVSCAIKKRSKLKS</sequence>
<protein>
    <recommendedName>
        <fullName evidence="3">Transposase (putative) gypsy type domain-containing protein</fullName>
    </recommendedName>
</protein>
<keyword evidence="2" id="KW-0472">Membrane</keyword>
<keyword evidence="2" id="KW-1133">Transmembrane helix</keyword>
<keyword evidence="2" id="KW-0812">Transmembrane</keyword>
<evidence type="ECO:0000256" key="1">
    <source>
        <dbReference type="SAM" id="MobiDB-lite"/>
    </source>
</evidence>
<dbReference type="InterPro" id="IPR007321">
    <property type="entry name" value="Transposase_28"/>
</dbReference>
<dbReference type="Pfam" id="PF04195">
    <property type="entry name" value="Transposase_28"/>
    <property type="match status" value="1"/>
</dbReference>
<evidence type="ECO:0000313" key="5">
    <source>
        <dbReference type="Proteomes" id="UP001459277"/>
    </source>
</evidence>
<dbReference type="EMBL" id="JAZDWU010000002">
    <property type="protein sequence ID" value="KAL0010420.1"/>
    <property type="molecule type" value="Genomic_DNA"/>
</dbReference>
<name>A0AAW2DMN0_9ROSI</name>
<comment type="caution">
    <text evidence="4">The sequence shown here is derived from an EMBL/GenBank/DDBJ whole genome shotgun (WGS) entry which is preliminary data.</text>
</comment>
<proteinExistence type="predicted"/>
<evidence type="ECO:0000259" key="3">
    <source>
        <dbReference type="Pfam" id="PF04195"/>
    </source>
</evidence>
<feature type="region of interest" description="Disordered" evidence="1">
    <location>
        <begin position="1"/>
        <end position="28"/>
    </location>
</feature>
<evidence type="ECO:0000256" key="2">
    <source>
        <dbReference type="SAM" id="Phobius"/>
    </source>
</evidence>
<evidence type="ECO:0000313" key="4">
    <source>
        <dbReference type="EMBL" id="KAL0010420.1"/>
    </source>
</evidence>
<feature type="transmembrane region" description="Helical" evidence="2">
    <location>
        <begin position="269"/>
        <end position="291"/>
    </location>
</feature>
<reference evidence="4 5" key="1">
    <citation type="submission" date="2024-01" db="EMBL/GenBank/DDBJ databases">
        <title>A telomere-to-telomere, gap-free genome of sweet tea (Lithocarpus litseifolius).</title>
        <authorList>
            <person name="Zhou J."/>
        </authorList>
    </citation>
    <scope>NUCLEOTIDE SEQUENCE [LARGE SCALE GENOMIC DNA]</scope>
    <source>
        <strain evidence="4">Zhou-2022a</strain>
        <tissue evidence="4">Leaf</tissue>
    </source>
</reference>
<keyword evidence="5" id="KW-1185">Reference proteome</keyword>
<feature type="domain" description="Transposase (putative) gypsy type" evidence="3">
    <location>
        <begin position="126"/>
        <end position="194"/>
    </location>
</feature>
<dbReference type="Proteomes" id="UP001459277">
    <property type="component" value="Unassembled WGS sequence"/>
</dbReference>
<dbReference type="AlphaFoldDB" id="A0AAW2DMN0"/>
<accession>A0AAW2DMN0</accession>
<gene>
    <name evidence="4" type="ORF">SO802_005528</name>
</gene>
<organism evidence="4 5">
    <name type="scientific">Lithocarpus litseifolius</name>
    <dbReference type="NCBI Taxonomy" id="425828"/>
    <lineage>
        <taxon>Eukaryota</taxon>
        <taxon>Viridiplantae</taxon>
        <taxon>Streptophyta</taxon>
        <taxon>Embryophyta</taxon>
        <taxon>Tracheophyta</taxon>
        <taxon>Spermatophyta</taxon>
        <taxon>Magnoliopsida</taxon>
        <taxon>eudicotyledons</taxon>
        <taxon>Gunneridae</taxon>
        <taxon>Pentapetalae</taxon>
        <taxon>rosids</taxon>
        <taxon>fabids</taxon>
        <taxon>Fagales</taxon>
        <taxon>Fagaceae</taxon>
        <taxon>Lithocarpus</taxon>
    </lineage>
</organism>